<dbReference type="Proteomes" id="UP000054826">
    <property type="component" value="Unassembled WGS sequence"/>
</dbReference>
<evidence type="ECO:0000313" key="2">
    <source>
        <dbReference type="Proteomes" id="UP000054826"/>
    </source>
</evidence>
<dbReference type="EMBL" id="JYDV01004779">
    <property type="protein sequence ID" value="KRY95105.1"/>
    <property type="molecule type" value="Genomic_DNA"/>
</dbReference>
<sequence>MIIGVVFYFQLSSDIIRLIAFNTNEEVFGIFQENLKIIGNYKV</sequence>
<accession>A0A0V1GA45</accession>
<organism evidence="1 2">
    <name type="scientific">Trichinella pseudospiralis</name>
    <name type="common">Parasitic roundworm</name>
    <dbReference type="NCBI Taxonomy" id="6337"/>
    <lineage>
        <taxon>Eukaryota</taxon>
        <taxon>Metazoa</taxon>
        <taxon>Ecdysozoa</taxon>
        <taxon>Nematoda</taxon>
        <taxon>Enoplea</taxon>
        <taxon>Dorylaimia</taxon>
        <taxon>Trichinellida</taxon>
        <taxon>Trichinellidae</taxon>
        <taxon>Trichinella</taxon>
    </lineage>
</organism>
<comment type="caution">
    <text evidence="1">The sequence shown here is derived from an EMBL/GenBank/DDBJ whole genome shotgun (WGS) entry which is preliminary data.</text>
</comment>
<evidence type="ECO:0000313" key="1">
    <source>
        <dbReference type="EMBL" id="KRY95105.1"/>
    </source>
</evidence>
<dbReference type="AlphaFoldDB" id="A0A0V1GA45"/>
<protein>
    <submittedName>
        <fullName evidence="1">Uncharacterized protein</fullName>
    </submittedName>
</protein>
<name>A0A0V1GA45_TRIPS</name>
<gene>
    <name evidence="1" type="ORF">T4C_7775</name>
</gene>
<proteinExistence type="predicted"/>
<reference evidence="1 2" key="1">
    <citation type="submission" date="2015-01" db="EMBL/GenBank/DDBJ databases">
        <title>Evolution of Trichinella species and genotypes.</title>
        <authorList>
            <person name="Korhonen P.K."/>
            <person name="Edoardo P."/>
            <person name="Giuseppe L.R."/>
            <person name="Gasser R.B."/>
        </authorList>
    </citation>
    <scope>NUCLEOTIDE SEQUENCE [LARGE SCALE GENOMIC DNA]</scope>
    <source>
        <strain evidence="1">ISS176</strain>
    </source>
</reference>